<dbReference type="Proteomes" id="UP000029267">
    <property type="component" value="Unassembled WGS sequence"/>
</dbReference>
<keyword evidence="4" id="KW-1185">Reference proteome</keyword>
<dbReference type="EMBL" id="JPYA02000001">
    <property type="protein sequence ID" value="MEB3749266.1"/>
    <property type="molecule type" value="Genomic_DNA"/>
</dbReference>
<evidence type="ECO:0000259" key="2">
    <source>
        <dbReference type="Pfam" id="PF13930"/>
    </source>
</evidence>
<dbReference type="RefSeq" id="WP_324696892.1">
    <property type="nucleotide sequence ID" value="NZ_JPYA02000001.1"/>
</dbReference>
<feature type="compositionally biased region" description="Basic and acidic residues" evidence="1">
    <location>
        <begin position="70"/>
        <end position="90"/>
    </location>
</feature>
<feature type="region of interest" description="Disordered" evidence="1">
    <location>
        <begin position="149"/>
        <end position="187"/>
    </location>
</feature>
<gene>
    <name evidence="3" type="ORF">EP10_000105</name>
</gene>
<reference evidence="3 4" key="1">
    <citation type="journal article" date="2014" name="Genome Announc.">
        <title>Draft Genome Sequence of Geobacillus icigianus Strain G1w1T Isolated from Hot Springs in the Valley of Geysers, Kamchatka (Russian Federation).</title>
        <authorList>
            <person name="Bryanskaya A.V."/>
            <person name="Rozanov A.S."/>
            <person name="Logacheva M.D."/>
            <person name="Kotenko A.V."/>
            <person name="Peltek S.E."/>
        </authorList>
    </citation>
    <scope>NUCLEOTIDE SEQUENCE [LARGE SCALE GENOMIC DNA]</scope>
    <source>
        <strain evidence="3 4">G1w1</strain>
    </source>
</reference>
<name>A0ABU6BBJ2_9BACL</name>
<evidence type="ECO:0000313" key="3">
    <source>
        <dbReference type="EMBL" id="MEB3749266.1"/>
    </source>
</evidence>
<evidence type="ECO:0000313" key="4">
    <source>
        <dbReference type="Proteomes" id="UP000029267"/>
    </source>
</evidence>
<proteinExistence type="predicted"/>
<dbReference type="Gene3D" id="3.40.570.10">
    <property type="entry name" value="Extracellular Endonuclease, subunit A"/>
    <property type="match status" value="1"/>
</dbReference>
<feature type="compositionally biased region" description="Basic and acidic residues" evidence="1">
    <location>
        <begin position="163"/>
        <end position="172"/>
    </location>
</feature>
<organism evidence="3 4">
    <name type="scientific">Geobacillus icigianus</name>
    <dbReference type="NCBI Taxonomy" id="1430331"/>
    <lineage>
        <taxon>Bacteria</taxon>
        <taxon>Bacillati</taxon>
        <taxon>Bacillota</taxon>
        <taxon>Bacilli</taxon>
        <taxon>Bacillales</taxon>
        <taxon>Anoxybacillaceae</taxon>
        <taxon>Geobacillus</taxon>
    </lineage>
</organism>
<dbReference type="InterPro" id="IPR044929">
    <property type="entry name" value="DNA/RNA_non-sp_Endonuclease_sf"/>
</dbReference>
<comment type="caution">
    <text evidence="3">The sequence shown here is derived from an EMBL/GenBank/DDBJ whole genome shotgun (WGS) entry which is preliminary data.</text>
</comment>
<feature type="region of interest" description="Disordered" evidence="1">
    <location>
        <begin position="70"/>
        <end position="92"/>
    </location>
</feature>
<sequence length="250" mass="26882">MSTVARAIETARFMASEVGGIALSSTGVGAAVGVPATAIAAMGAAHGATLATTGSSHFVQHANELYQRMSRSEGESGKAVKGTDEAERLAKRTSKAPNKTFVDNPFDNAGSLKPNVKYKAGEHHYDYETDHLGRIEKFIANDLKLTTRDERLPHTSNTPGKQPGDHAGHLAGDRFGGSPELDNLVSQSSKVNLSEYKKLENEWVRALKADPPKHVSVEVKVNYDGDSPRPSGFNITYEIDGRIKVVNLVN</sequence>
<feature type="domain" description="Type VII secretion system protein EssD-like" evidence="2">
    <location>
        <begin position="114"/>
        <end position="241"/>
    </location>
</feature>
<accession>A0ABU6BBJ2</accession>
<protein>
    <recommendedName>
        <fullName evidence="2">Type VII secretion system protein EssD-like domain-containing protein</fullName>
    </recommendedName>
</protein>
<dbReference type="InterPro" id="IPR044927">
    <property type="entry name" value="Endonuclea_NS_2"/>
</dbReference>
<dbReference type="Pfam" id="PF13930">
    <property type="entry name" value="Endonuclea_NS_2"/>
    <property type="match status" value="1"/>
</dbReference>
<evidence type="ECO:0000256" key="1">
    <source>
        <dbReference type="SAM" id="MobiDB-lite"/>
    </source>
</evidence>